<dbReference type="Pfam" id="PF07695">
    <property type="entry name" value="7TMR-DISM_7TM"/>
    <property type="match status" value="1"/>
</dbReference>
<comment type="catalytic activity">
    <reaction evidence="2">
        <text>2 GTP = 3',3'-c-di-GMP + 2 diphosphate</text>
        <dbReference type="Rhea" id="RHEA:24898"/>
        <dbReference type="ChEBI" id="CHEBI:33019"/>
        <dbReference type="ChEBI" id="CHEBI:37565"/>
        <dbReference type="ChEBI" id="CHEBI:58805"/>
        <dbReference type="EC" id="2.7.7.65"/>
    </reaction>
</comment>
<feature type="domain" description="GGDEF" evidence="5">
    <location>
        <begin position="471"/>
        <end position="602"/>
    </location>
</feature>
<evidence type="ECO:0000259" key="5">
    <source>
        <dbReference type="PROSITE" id="PS50887"/>
    </source>
</evidence>
<feature type="transmembrane region" description="Helical" evidence="3">
    <location>
        <begin position="254"/>
        <end position="275"/>
    </location>
</feature>
<evidence type="ECO:0000256" key="4">
    <source>
        <dbReference type="SAM" id="SignalP"/>
    </source>
</evidence>
<dbReference type="InterPro" id="IPR000160">
    <property type="entry name" value="GGDEF_dom"/>
</dbReference>
<evidence type="ECO:0000256" key="2">
    <source>
        <dbReference type="ARBA" id="ARBA00034247"/>
    </source>
</evidence>
<dbReference type="Pfam" id="PF07696">
    <property type="entry name" value="7TMR-DISMED2"/>
    <property type="match status" value="1"/>
</dbReference>
<dbReference type="PANTHER" id="PTHR45138:SF9">
    <property type="entry name" value="DIGUANYLATE CYCLASE DGCM-RELATED"/>
    <property type="match status" value="1"/>
</dbReference>
<dbReference type="InterPro" id="IPR011623">
    <property type="entry name" value="7TMR_DISM_rcpt_extracell_dom1"/>
</dbReference>
<dbReference type="Pfam" id="PF00990">
    <property type="entry name" value="GGDEF"/>
    <property type="match status" value="1"/>
</dbReference>
<proteinExistence type="predicted"/>
<keyword evidence="6" id="KW-0808">Transferase</keyword>
<dbReference type="GO" id="GO:0052621">
    <property type="term" value="F:diguanylate cyclase activity"/>
    <property type="evidence" value="ECO:0007669"/>
    <property type="project" value="UniProtKB-EC"/>
</dbReference>
<keyword evidence="7" id="KW-1185">Reference proteome</keyword>
<gene>
    <name evidence="6" type="ORF">QQF73_00165</name>
</gene>
<feature type="transmembrane region" description="Helical" evidence="3">
    <location>
        <begin position="372"/>
        <end position="392"/>
    </location>
</feature>
<dbReference type="Gene3D" id="3.30.70.270">
    <property type="match status" value="1"/>
</dbReference>
<name>A0ABT7H6N2_9GAMM</name>
<dbReference type="InterPro" id="IPR043128">
    <property type="entry name" value="Rev_trsase/Diguanyl_cyclase"/>
</dbReference>
<evidence type="ECO:0000256" key="3">
    <source>
        <dbReference type="SAM" id="Phobius"/>
    </source>
</evidence>
<dbReference type="PROSITE" id="PS50887">
    <property type="entry name" value="GGDEF"/>
    <property type="match status" value="1"/>
</dbReference>
<keyword evidence="3" id="KW-0812">Transmembrane</keyword>
<dbReference type="NCBIfam" id="TIGR00254">
    <property type="entry name" value="GGDEF"/>
    <property type="match status" value="1"/>
</dbReference>
<organism evidence="6 7">
    <name type="scientific">Marinobacter albus</name>
    <dbReference type="NCBI Taxonomy" id="3030833"/>
    <lineage>
        <taxon>Bacteria</taxon>
        <taxon>Pseudomonadati</taxon>
        <taxon>Pseudomonadota</taxon>
        <taxon>Gammaproteobacteria</taxon>
        <taxon>Pseudomonadales</taxon>
        <taxon>Marinobacteraceae</taxon>
        <taxon>Marinobacter</taxon>
    </lineage>
</organism>
<dbReference type="SMART" id="SM00267">
    <property type="entry name" value="GGDEF"/>
    <property type="match status" value="1"/>
</dbReference>
<keyword evidence="3" id="KW-0472">Membrane</keyword>
<keyword evidence="6" id="KW-0548">Nucleotidyltransferase</keyword>
<reference evidence="6 7" key="1">
    <citation type="submission" date="2023-05" db="EMBL/GenBank/DDBJ databases">
        <title>Marinobacter albus sp. nov., a marine bacterium isolated from sand in a coastal intertidal zone of huludao.</title>
        <authorList>
            <person name="Deng T."/>
        </authorList>
    </citation>
    <scope>NUCLEOTIDE SEQUENCE [LARGE SCALE GENOMIC DNA]</scope>
    <source>
        <strain evidence="6 7">M216</strain>
    </source>
</reference>
<dbReference type="Proteomes" id="UP001223547">
    <property type="component" value="Unassembled WGS sequence"/>
</dbReference>
<dbReference type="RefSeq" id="WP_285366774.1">
    <property type="nucleotide sequence ID" value="NZ_JASSQD010000001.1"/>
</dbReference>
<accession>A0ABT7H6N2</accession>
<feature type="chain" id="PRO_5046037359" description="diguanylate cyclase" evidence="4">
    <location>
        <begin position="27"/>
        <end position="611"/>
    </location>
</feature>
<dbReference type="CDD" id="cd01949">
    <property type="entry name" value="GGDEF"/>
    <property type="match status" value="1"/>
</dbReference>
<keyword evidence="4" id="KW-0732">Signal</keyword>
<dbReference type="Gene3D" id="2.60.40.2380">
    <property type="match status" value="1"/>
</dbReference>
<feature type="transmembrane region" description="Helical" evidence="3">
    <location>
        <begin position="311"/>
        <end position="333"/>
    </location>
</feature>
<keyword evidence="3" id="KW-1133">Transmembrane helix</keyword>
<dbReference type="SUPFAM" id="SSF55073">
    <property type="entry name" value="Nucleotide cyclase"/>
    <property type="match status" value="1"/>
</dbReference>
<comment type="caution">
    <text evidence="6">The sequence shown here is derived from an EMBL/GenBank/DDBJ whole genome shotgun (WGS) entry which is preliminary data.</text>
</comment>
<sequence>MTSQPSFTLRAILLLLLFWLSATVFANTPIKVGENERGDQKTGHARVLHDSRGDLDLEQVLLALKAGEFGPLASAGSTGLKTGAYWSHFQLRNPLPRALTLHLEYVDHQLIQLDAFSRPLGDGDFTGVASLSMERPFSHRLVEHNRFVVPVTLAGNETREVLIRFGSRESGYAFPSMRIWSPEQLEAQQLRETTLVGFLFGGFFLMAIFALIAGVVSGKVLFFVYSLYALSKISCWATILGYTHQFFLRDQFHWSLMSSSGALTILLGLTFARMFLQTRQYTRRLDYVILFMTANAGLLLVAAVFQIKILALVTITLALLLYPVVIVAGLVRWRQGQTEAAFFSLAWSFLVMGLFLQAFRDLGLVEHTLFNYYWPPVASFSEMLTIMFAMGFQMRRVYQDKKSTERQYREHLELSKSRLEAEVRVRTRELEQAKRAAELEARTDPLTGILNRRSFLHDASLRLKLAQRKQKASCLFMIDLDHFKRINDTCGHSTGDAVLCQFTDTIRQSIRATDVFGRLGGEEFALLVEEPRDSAHALAERLRNDIAGIEILTGDKPLMLTASIGLAFTEGEATIEDLLMLADGAMYQAKMDGRNRVVGTQGYIRIDDCLR</sequence>
<feature type="transmembrane region" description="Helical" evidence="3">
    <location>
        <begin position="340"/>
        <end position="360"/>
    </location>
</feature>
<dbReference type="InterPro" id="IPR050469">
    <property type="entry name" value="Diguanylate_Cyclase"/>
</dbReference>
<dbReference type="EC" id="2.7.7.65" evidence="1"/>
<feature type="transmembrane region" description="Helical" evidence="3">
    <location>
        <begin position="222"/>
        <end position="242"/>
    </location>
</feature>
<evidence type="ECO:0000256" key="1">
    <source>
        <dbReference type="ARBA" id="ARBA00012528"/>
    </source>
</evidence>
<dbReference type="InterPro" id="IPR011622">
    <property type="entry name" value="7TMR_DISM_rcpt_extracell_dom2"/>
</dbReference>
<evidence type="ECO:0000313" key="6">
    <source>
        <dbReference type="EMBL" id="MDK9556016.1"/>
    </source>
</evidence>
<dbReference type="PANTHER" id="PTHR45138">
    <property type="entry name" value="REGULATORY COMPONENTS OF SENSORY TRANSDUCTION SYSTEM"/>
    <property type="match status" value="1"/>
</dbReference>
<feature type="transmembrane region" description="Helical" evidence="3">
    <location>
        <begin position="195"/>
        <end position="215"/>
    </location>
</feature>
<dbReference type="InterPro" id="IPR029787">
    <property type="entry name" value="Nucleotide_cyclase"/>
</dbReference>
<evidence type="ECO:0000313" key="7">
    <source>
        <dbReference type="Proteomes" id="UP001223547"/>
    </source>
</evidence>
<feature type="signal peptide" evidence="4">
    <location>
        <begin position="1"/>
        <end position="26"/>
    </location>
</feature>
<protein>
    <recommendedName>
        <fullName evidence="1">diguanylate cyclase</fullName>
        <ecNumber evidence="1">2.7.7.65</ecNumber>
    </recommendedName>
</protein>
<dbReference type="EMBL" id="JASSQD010000001">
    <property type="protein sequence ID" value="MDK9556016.1"/>
    <property type="molecule type" value="Genomic_DNA"/>
</dbReference>
<feature type="transmembrane region" description="Helical" evidence="3">
    <location>
        <begin position="287"/>
        <end position="305"/>
    </location>
</feature>